<keyword evidence="2" id="KW-1185">Reference proteome</keyword>
<accession>A0A8S1RN32</accession>
<evidence type="ECO:0000313" key="2">
    <source>
        <dbReference type="Proteomes" id="UP000692954"/>
    </source>
</evidence>
<evidence type="ECO:0000313" key="1">
    <source>
        <dbReference type="EMBL" id="CAD8130061.1"/>
    </source>
</evidence>
<gene>
    <name evidence="1" type="ORF">PSON_ATCC_30995.1.T2600005</name>
</gene>
<proteinExistence type="predicted"/>
<dbReference type="AlphaFoldDB" id="A0A8S1RN32"/>
<dbReference type="EMBL" id="CAJJDN010000260">
    <property type="protein sequence ID" value="CAD8130061.1"/>
    <property type="molecule type" value="Genomic_DNA"/>
</dbReference>
<comment type="caution">
    <text evidence="1">The sequence shown here is derived from an EMBL/GenBank/DDBJ whole genome shotgun (WGS) entry which is preliminary data.</text>
</comment>
<reference evidence="1" key="1">
    <citation type="submission" date="2021-01" db="EMBL/GenBank/DDBJ databases">
        <authorList>
            <consortium name="Genoscope - CEA"/>
            <person name="William W."/>
        </authorList>
    </citation>
    <scope>NUCLEOTIDE SEQUENCE</scope>
</reference>
<protein>
    <submittedName>
        <fullName evidence="1">Uncharacterized protein</fullName>
    </submittedName>
</protein>
<sequence length="79" mass="9558">MSSYSLNFSELILKEQNNQKVVHQILIMLSITVKLQKKNVINKRFEIKGQISREQIRWKMHDIQDIYYHIFEVGKIIRL</sequence>
<dbReference type="Proteomes" id="UP000692954">
    <property type="component" value="Unassembled WGS sequence"/>
</dbReference>
<organism evidence="1 2">
    <name type="scientific">Paramecium sonneborni</name>
    <dbReference type="NCBI Taxonomy" id="65129"/>
    <lineage>
        <taxon>Eukaryota</taxon>
        <taxon>Sar</taxon>
        <taxon>Alveolata</taxon>
        <taxon>Ciliophora</taxon>
        <taxon>Intramacronucleata</taxon>
        <taxon>Oligohymenophorea</taxon>
        <taxon>Peniculida</taxon>
        <taxon>Parameciidae</taxon>
        <taxon>Paramecium</taxon>
    </lineage>
</organism>
<name>A0A8S1RN32_9CILI</name>